<feature type="transmembrane region" description="Helical" evidence="7">
    <location>
        <begin position="536"/>
        <end position="553"/>
    </location>
</feature>
<evidence type="ECO:0000313" key="10">
    <source>
        <dbReference type="EMBL" id="MBD2531777.1"/>
    </source>
</evidence>
<evidence type="ECO:0000256" key="6">
    <source>
        <dbReference type="ARBA" id="ARBA00023136"/>
    </source>
</evidence>
<dbReference type="SUPFAM" id="SSF52540">
    <property type="entry name" value="P-loop containing nucleoside triphosphate hydrolases"/>
    <property type="match status" value="1"/>
</dbReference>
<dbReference type="InterPro" id="IPR036640">
    <property type="entry name" value="ABC1_TM_sf"/>
</dbReference>
<dbReference type="RefSeq" id="WP_190942450.1">
    <property type="nucleotide sequence ID" value="NZ_JACJSI010000041.1"/>
</dbReference>
<evidence type="ECO:0000256" key="2">
    <source>
        <dbReference type="ARBA" id="ARBA00022692"/>
    </source>
</evidence>
<evidence type="ECO:0000256" key="3">
    <source>
        <dbReference type="ARBA" id="ARBA00022741"/>
    </source>
</evidence>
<name>A0ABR8DSH2_9NOSO</name>
<dbReference type="InterPro" id="IPR003593">
    <property type="entry name" value="AAA+_ATPase"/>
</dbReference>
<feature type="domain" description="ABC transmembrane type-1" evidence="9">
    <location>
        <begin position="421"/>
        <end position="697"/>
    </location>
</feature>
<dbReference type="InterPro" id="IPR027417">
    <property type="entry name" value="P-loop_NTPase"/>
</dbReference>
<dbReference type="InterPro" id="IPR003439">
    <property type="entry name" value="ABC_transporter-like_ATP-bd"/>
</dbReference>
<dbReference type="Proteomes" id="UP000623440">
    <property type="component" value="Unassembled WGS sequence"/>
</dbReference>
<dbReference type="SMART" id="SM00382">
    <property type="entry name" value="AAA"/>
    <property type="match status" value="1"/>
</dbReference>
<evidence type="ECO:0000256" key="7">
    <source>
        <dbReference type="SAM" id="Phobius"/>
    </source>
</evidence>
<evidence type="ECO:0000256" key="4">
    <source>
        <dbReference type="ARBA" id="ARBA00022840"/>
    </source>
</evidence>
<evidence type="ECO:0000313" key="11">
    <source>
        <dbReference type="Proteomes" id="UP000623440"/>
    </source>
</evidence>
<dbReference type="InterPro" id="IPR022515">
    <property type="entry name" value="NHPM_micro_ABC2"/>
</dbReference>
<protein>
    <submittedName>
        <fullName evidence="10">NHLP bacteriocin export ABC transporter permease/ATPase subunit</fullName>
    </submittedName>
</protein>
<dbReference type="Pfam" id="PF00664">
    <property type="entry name" value="ABC_membrane"/>
    <property type="match status" value="1"/>
</dbReference>
<dbReference type="PROSITE" id="PS00211">
    <property type="entry name" value="ABC_TRANSPORTER_1"/>
    <property type="match status" value="1"/>
</dbReference>
<dbReference type="InterPro" id="IPR039421">
    <property type="entry name" value="Type_1_exporter"/>
</dbReference>
<dbReference type="InterPro" id="IPR017871">
    <property type="entry name" value="ABC_transporter-like_CS"/>
</dbReference>
<comment type="subcellular location">
    <subcellularLocation>
        <location evidence="1">Cell membrane</location>
        <topology evidence="1">Multi-pass membrane protein</topology>
    </subcellularLocation>
</comment>
<evidence type="ECO:0000256" key="5">
    <source>
        <dbReference type="ARBA" id="ARBA00022989"/>
    </source>
</evidence>
<keyword evidence="6 7" id="KW-0472">Membrane</keyword>
<dbReference type="EMBL" id="JACJSI010000041">
    <property type="protein sequence ID" value="MBD2531777.1"/>
    <property type="molecule type" value="Genomic_DNA"/>
</dbReference>
<dbReference type="PROSITE" id="PS50929">
    <property type="entry name" value="ABC_TM1F"/>
    <property type="match status" value="1"/>
</dbReference>
<dbReference type="Pfam" id="PF00005">
    <property type="entry name" value="ABC_tran"/>
    <property type="match status" value="1"/>
</dbReference>
<dbReference type="NCBIfam" id="TIGR03797">
    <property type="entry name" value="NHLM_micro_ABC2"/>
    <property type="match status" value="1"/>
</dbReference>
<dbReference type="PANTHER" id="PTHR24221:SF654">
    <property type="entry name" value="ATP-BINDING CASSETTE SUB-FAMILY B MEMBER 6"/>
    <property type="match status" value="1"/>
</dbReference>
<reference evidence="10 11" key="1">
    <citation type="journal article" date="2020" name="ISME J.">
        <title>Comparative genomics reveals insights into cyanobacterial evolution and habitat adaptation.</title>
        <authorList>
            <person name="Chen M.Y."/>
            <person name="Teng W.K."/>
            <person name="Zhao L."/>
            <person name="Hu C.X."/>
            <person name="Zhou Y.K."/>
            <person name="Han B.P."/>
            <person name="Song L.R."/>
            <person name="Shu W.S."/>
        </authorList>
    </citation>
    <scope>NUCLEOTIDE SEQUENCE [LARGE SCALE GENOMIC DNA]</scope>
    <source>
        <strain evidence="10 11">FACHB-838</strain>
    </source>
</reference>
<dbReference type="Gene3D" id="1.20.1560.10">
    <property type="entry name" value="ABC transporter type 1, transmembrane domain"/>
    <property type="match status" value="1"/>
</dbReference>
<feature type="transmembrane region" description="Helical" evidence="7">
    <location>
        <begin position="453"/>
        <end position="472"/>
    </location>
</feature>
<organism evidence="10 11">
    <name type="scientific">Nostoc flagelliforme FACHB-838</name>
    <dbReference type="NCBI Taxonomy" id="2692904"/>
    <lineage>
        <taxon>Bacteria</taxon>
        <taxon>Bacillati</taxon>
        <taxon>Cyanobacteriota</taxon>
        <taxon>Cyanophyceae</taxon>
        <taxon>Nostocales</taxon>
        <taxon>Nostocaceae</taxon>
        <taxon>Nostoc</taxon>
    </lineage>
</organism>
<accession>A0ABR8DSH2</accession>
<feature type="domain" description="ABC transporter" evidence="8">
    <location>
        <begin position="731"/>
        <end position="963"/>
    </location>
</feature>
<feature type="transmembrane region" description="Helical" evidence="7">
    <location>
        <begin position="647"/>
        <end position="664"/>
    </location>
</feature>
<dbReference type="PROSITE" id="PS50893">
    <property type="entry name" value="ABC_TRANSPORTER_2"/>
    <property type="match status" value="1"/>
</dbReference>
<feature type="transmembrane region" description="Helical" evidence="7">
    <location>
        <begin position="418"/>
        <end position="447"/>
    </location>
</feature>
<dbReference type="PANTHER" id="PTHR24221">
    <property type="entry name" value="ATP-BINDING CASSETTE SUB-FAMILY B"/>
    <property type="match status" value="1"/>
</dbReference>
<keyword evidence="3" id="KW-0547">Nucleotide-binding</keyword>
<evidence type="ECO:0000256" key="1">
    <source>
        <dbReference type="ARBA" id="ARBA00004651"/>
    </source>
</evidence>
<keyword evidence="5 7" id="KW-1133">Transmembrane helix</keyword>
<comment type="caution">
    <text evidence="10">The sequence shown here is derived from an EMBL/GenBank/DDBJ whole genome shotgun (WGS) entry which is preliminary data.</text>
</comment>
<keyword evidence="4" id="KW-0067">ATP-binding</keyword>
<dbReference type="InterPro" id="IPR011527">
    <property type="entry name" value="ABC1_TM_dom"/>
</dbReference>
<feature type="transmembrane region" description="Helical" evidence="7">
    <location>
        <begin position="559"/>
        <end position="580"/>
    </location>
</feature>
<keyword evidence="2 7" id="KW-0812">Transmembrane</keyword>
<evidence type="ECO:0000259" key="9">
    <source>
        <dbReference type="PROSITE" id="PS50929"/>
    </source>
</evidence>
<gene>
    <name evidence="10" type="ORF">H6G97_20115</name>
</gene>
<sequence length="969" mass="106712">MSSAQVNPSSKLYSFQANEPLLLNDSKTFWIVQSGTLAVFATRVKNSLPKEHRRYLFHVNAGEALFSAALLPEVIAQSQWSFVAIAVEPTQLCQMSMVDLVKGIAAADSQAIEFLEGWVNHLGQSLSAQQTVLTTPLNLVQTLGRDFSLSPGETLQWRQQTLLWVKLQQGNTHWMGVEELTLNSTSPAFPLTNTMWLEAENAVIGQMLPTVNVENYEELLAGLASLHTYFFHYFSLLTNKEAEAEFRQFQEREQFNQQVIEGALSDLATVLQPQQEAVFSHEGPPLLVAFGAVGRSLGIEIRPPAEDLNSIKDPVAAIAQASQIRIRRITLADGWWHQDQGAMLAYTQLEKRPVALLPRDNRDYVIFDPVARTRTPVNESVAKTLSPLAYVLYRPLPQVALKAIDLLRFGVKGYEKDIASILVVGLLGTILGMVAPQATAILINHAIPDSDRALLWQIGLVMFAVAFGQLAFQVAQSIITLRVESATDSILQPAIWDRLLRLSPSFFRQYTSGDLLNRAMAVREIHQKISGATQRTLLSGVFALFNLVLMFIYSWQLALVGVGLAIFAAVVTTVASFFLVKKSQKQQELNGAIQGLTIQLINGVAKLRVTMAEERAFAAWAKKYSQQIRLKASWQEIKDGISVFNEALPLVSSILLFGFAMLLMQTRLTLGTFVAFNYALTIFIKGVIDLSNTVSEIWSIVPIWERAKPIWRSQPEYDPTKVNPGQLNGRIALNRVSFRYSENGSLILNDVSLHAEPGEFIAIVGSSGSGKSTILRLLLGFETPLTGSIYYDGKDLADMELQAVRRQLGVVLQNGKIGTGSIFDSITAGALVSLEEAWSAAQMAGFADDIKQMPMGMHTIVAEGGSNLSGGQRQRLLIARSLVSKPKIILMDEATSALDNRTQAIVTESLAKLNATRVVIAHRLSTIRNADRIYVIDAGHVVQVGNFSELIARSGLFARLVAQQLEGEL</sequence>
<dbReference type="Gene3D" id="3.40.50.300">
    <property type="entry name" value="P-loop containing nucleotide triphosphate hydrolases"/>
    <property type="match status" value="1"/>
</dbReference>
<proteinExistence type="predicted"/>
<dbReference type="SUPFAM" id="SSF90123">
    <property type="entry name" value="ABC transporter transmembrane region"/>
    <property type="match status" value="1"/>
</dbReference>
<evidence type="ECO:0000259" key="8">
    <source>
        <dbReference type="PROSITE" id="PS50893"/>
    </source>
</evidence>
<keyword evidence="11" id="KW-1185">Reference proteome</keyword>